<reference evidence="3 4" key="1">
    <citation type="submission" date="2019-06" db="EMBL/GenBank/DDBJ databases">
        <title>Sequencing the genomes of 1000 actinobacteria strains.</title>
        <authorList>
            <person name="Klenk H.-P."/>
        </authorList>
    </citation>
    <scope>NUCLEOTIDE SEQUENCE [LARGE SCALE GENOMIC DNA]</scope>
    <source>
        <strain evidence="3 4">DSM 44826</strain>
    </source>
</reference>
<feature type="compositionally biased region" description="Pro residues" evidence="2">
    <location>
        <begin position="126"/>
        <end position="136"/>
    </location>
</feature>
<evidence type="ECO:0000256" key="1">
    <source>
        <dbReference type="SAM" id="Coils"/>
    </source>
</evidence>
<sequence length="464" mass="47209">MGAKSPSVLASFAHNWVGGDIHGLSALAGTLYGYQPKIDEVVNFLNTSVGKVAHDAGWSGDAASSFEAAWETDSLAAQTLESVIGSIGDVIDTLAVNLAEAESALEDAAGKAQQAGVAIGDGGAPPTAPAGPPGPAPAAGTPAAATAQTAGEYATMYAQTLQIAEQARVDAATQLQQLYFQIAPPGAPGAPTLGTGDNITVGDYLRGLWTIPSAYSKVVKEKAEQAEKDAVAAKDAWTKAKNARPNPRVPIPQDVKDSLHDANSRLKNLEDKLTGAEGTESKFLGSKALDVRLSTALEAIGVEAKGAFELDFLKKATKFAGDVPGLDILAAGFGTYFGAKDDIEKGMPWYEAVPENALSNVGSLAIGAAAGAAVYGAIEGGSVVLAVGAGAVVGGVVCVGVGDFASNLFHEHWDEDMKKDGPIGGIAVGIGNSAVNTGKDMVKLGEKTANSVAGLGKKIWHSIF</sequence>
<gene>
    <name evidence="3" type="ORF">FHX73_111718</name>
</gene>
<dbReference type="OrthoDB" id="4578148at2"/>
<evidence type="ECO:0000313" key="4">
    <source>
        <dbReference type="Proteomes" id="UP000317940"/>
    </source>
</evidence>
<keyword evidence="4" id="KW-1185">Reference proteome</keyword>
<dbReference type="RefSeq" id="WP_145904422.1">
    <property type="nucleotide sequence ID" value="NZ_BAAAMZ010000013.1"/>
</dbReference>
<dbReference type="Gene3D" id="1.10.287.1060">
    <property type="entry name" value="ESAT-6-like"/>
    <property type="match status" value="1"/>
</dbReference>
<keyword evidence="1" id="KW-0175">Coiled coil</keyword>
<name>A0A561UEY0_9ACTN</name>
<dbReference type="Proteomes" id="UP000317940">
    <property type="component" value="Unassembled WGS sequence"/>
</dbReference>
<evidence type="ECO:0000256" key="2">
    <source>
        <dbReference type="SAM" id="MobiDB-lite"/>
    </source>
</evidence>
<feature type="coiled-coil region" evidence="1">
    <location>
        <begin position="216"/>
        <end position="279"/>
    </location>
</feature>
<feature type="region of interest" description="Disordered" evidence="2">
    <location>
        <begin position="116"/>
        <end position="145"/>
    </location>
</feature>
<evidence type="ECO:0000313" key="3">
    <source>
        <dbReference type="EMBL" id="TWF97916.1"/>
    </source>
</evidence>
<dbReference type="EMBL" id="VIWT01000001">
    <property type="protein sequence ID" value="TWF97916.1"/>
    <property type="molecule type" value="Genomic_DNA"/>
</dbReference>
<organism evidence="3 4">
    <name type="scientific">Kitasatospora viridis</name>
    <dbReference type="NCBI Taxonomy" id="281105"/>
    <lineage>
        <taxon>Bacteria</taxon>
        <taxon>Bacillati</taxon>
        <taxon>Actinomycetota</taxon>
        <taxon>Actinomycetes</taxon>
        <taxon>Kitasatosporales</taxon>
        <taxon>Streptomycetaceae</taxon>
        <taxon>Kitasatospora</taxon>
    </lineage>
</organism>
<dbReference type="InterPro" id="IPR036689">
    <property type="entry name" value="ESAT-6-like_sf"/>
</dbReference>
<accession>A0A561UEY0</accession>
<dbReference type="AlphaFoldDB" id="A0A561UEY0"/>
<dbReference type="SUPFAM" id="SSF140453">
    <property type="entry name" value="EsxAB dimer-like"/>
    <property type="match status" value="1"/>
</dbReference>
<proteinExistence type="predicted"/>
<comment type="caution">
    <text evidence="3">The sequence shown here is derived from an EMBL/GenBank/DDBJ whole genome shotgun (WGS) entry which is preliminary data.</text>
</comment>
<protein>
    <submittedName>
        <fullName evidence="3">Uncharacterized protein YukE</fullName>
    </submittedName>
</protein>